<feature type="domain" description="RNA polymerase sigma factor 70 region 4 type 2" evidence="7">
    <location>
        <begin position="151"/>
        <end position="203"/>
    </location>
</feature>
<dbReference type="SUPFAM" id="SSF88659">
    <property type="entry name" value="Sigma3 and sigma4 domains of RNA polymerase sigma factors"/>
    <property type="match status" value="1"/>
</dbReference>
<reference evidence="8 9" key="1">
    <citation type="submission" date="2007-06" db="EMBL/GenBank/DDBJ databases">
        <authorList>
            <person name="Shimkets L."/>
            <person name="Ferriera S."/>
            <person name="Johnson J."/>
            <person name="Kravitz S."/>
            <person name="Beeson K."/>
            <person name="Sutton G."/>
            <person name="Rogers Y.-H."/>
            <person name="Friedman R."/>
            <person name="Frazier M."/>
            <person name="Venter J.C."/>
        </authorList>
    </citation>
    <scope>NUCLEOTIDE SEQUENCE [LARGE SCALE GENOMIC DNA]</scope>
    <source>
        <strain evidence="8 9">SIR-1</strain>
    </source>
</reference>
<dbReference type="PANTHER" id="PTHR43133:SF8">
    <property type="entry name" value="RNA POLYMERASE SIGMA FACTOR HI_1459-RELATED"/>
    <property type="match status" value="1"/>
</dbReference>
<comment type="similarity">
    <text evidence="1">Belongs to the sigma-70 factor family. ECF subfamily.</text>
</comment>
<evidence type="ECO:0000256" key="5">
    <source>
        <dbReference type="ARBA" id="ARBA00023163"/>
    </source>
</evidence>
<evidence type="ECO:0000256" key="2">
    <source>
        <dbReference type="ARBA" id="ARBA00023015"/>
    </source>
</evidence>
<evidence type="ECO:0000259" key="6">
    <source>
        <dbReference type="Pfam" id="PF04542"/>
    </source>
</evidence>
<dbReference type="GO" id="GO:0006352">
    <property type="term" value="P:DNA-templated transcription initiation"/>
    <property type="evidence" value="ECO:0007669"/>
    <property type="project" value="InterPro"/>
</dbReference>
<sequence>MIAPTERRLRVVPQEGAEAGSKARGGARLVERARARDTRAWARLYQGCFPGLMRHVTFMVVDVNVAEDLCQETFAVAFANIDRFDPQALPDLAVDQAFAAWVRGIAQNLVRKHWRKRERQGRAFARLEVVVDRSAPARTQVETLERERQADALAAALEQLPPNLREAFILSDLRGLGASEAAAALGISAGNFRVRASRARSRLRELLTRAGAMEPTDAGKGGER</sequence>
<evidence type="ECO:0000256" key="4">
    <source>
        <dbReference type="ARBA" id="ARBA00023125"/>
    </source>
</evidence>
<dbReference type="SUPFAM" id="SSF88946">
    <property type="entry name" value="Sigma2 domain of RNA polymerase sigma factors"/>
    <property type="match status" value="1"/>
</dbReference>
<dbReference type="Gene3D" id="1.10.1740.10">
    <property type="match status" value="1"/>
</dbReference>
<organism evidence="8 9">
    <name type="scientific">Plesiocystis pacifica SIR-1</name>
    <dbReference type="NCBI Taxonomy" id="391625"/>
    <lineage>
        <taxon>Bacteria</taxon>
        <taxon>Pseudomonadati</taxon>
        <taxon>Myxococcota</taxon>
        <taxon>Polyangia</taxon>
        <taxon>Nannocystales</taxon>
        <taxon>Nannocystaceae</taxon>
        <taxon>Plesiocystis</taxon>
    </lineage>
</organism>
<evidence type="ECO:0000313" key="9">
    <source>
        <dbReference type="Proteomes" id="UP000005801"/>
    </source>
</evidence>
<dbReference type="EMBL" id="ABCS01000006">
    <property type="protein sequence ID" value="EDM81038.1"/>
    <property type="molecule type" value="Genomic_DNA"/>
</dbReference>
<dbReference type="InterPro" id="IPR014284">
    <property type="entry name" value="RNA_pol_sigma-70_dom"/>
</dbReference>
<dbReference type="Proteomes" id="UP000005801">
    <property type="component" value="Unassembled WGS sequence"/>
</dbReference>
<feature type="domain" description="RNA polymerase sigma-70 region 2" evidence="6">
    <location>
        <begin position="48"/>
        <end position="119"/>
    </location>
</feature>
<proteinExistence type="inferred from homology"/>
<dbReference type="InterPro" id="IPR039425">
    <property type="entry name" value="RNA_pol_sigma-70-like"/>
</dbReference>
<dbReference type="InterPro" id="IPR013325">
    <property type="entry name" value="RNA_pol_sigma_r2"/>
</dbReference>
<evidence type="ECO:0000256" key="3">
    <source>
        <dbReference type="ARBA" id="ARBA00023082"/>
    </source>
</evidence>
<keyword evidence="5" id="KW-0804">Transcription</keyword>
<dbReference type="InterPro" id="IPR007627">
    <property type="entry name" value="RNA_pol_sigma70_r2"/>
</dbReference>
<keyword evidence="3" id="KW-0731">Sigma factor</keyword>
<dbReference type="InterPro" id="IPR036388">
    <property type="entry name" value="WH-like_DNA-bd_sf"/>
</dbReference>
<dbReference type="STRING" id="391625.PPSIR1_25701"/>
<protein>
    <submittedName>
        <fullName evidence="8">Uncharacterized protein</fullName>
    </submittedName>
</protein>
<dbReference type="eggNOG" id="COG1595">
    <property type="taxonomic scope" value="Bacteria"/>
</dbReference>
<dbReference type="NCBIfam" id="TIGR02937">
    <property type="entry name" value="sigma70-ECF"/>
    <property type="match status" value="1"/>
</dbReference>
<dbReference type="GO" id="GO:0016987">
    <property type="term" value="F:sigma factor activity"/>
    <property type="evidence" value="ECO:0007669"/>
    <property type="project" value="UniProtKB-KW"/>
</dbReference>
<dbReference type="Gene3D" id="1.10.10.10">
    <property type="entry name" value="Winged helix-like DNA-binding domain superfamily/Winged helix DNA-binding domain"/>
    <property type="match status" value="1"/>
</dbReference>
<keyword evidence="2" id="KW-0805">Transcription regulation</keyword>
<evidence type="ECO:0000313" key="8">
    <source>
        <dbReference type="EMBL" id="EDM81038.1"/>
    </source>
</evidence>
<dbReference type="OrthoDB" id="9797134at2"/>
<dbReference type="Pfam" id="PF08281">
    <property type="entry name" value="Sigma70_r4_2"/>
    <property type="match status" value="1"/>
</dbReference>
<comment type="caution">
    <text evidence="8">The sequence shown here is derived from an EMBL/GenBank/DDBJ whole genome shotgun (WGS) entry which is preliminary data.</text>
</comment>
<keyword evidence="9" id="KW-1185">Reference proteome</keyword>
<dbReference type="GO" id="GO:0003677">
    <property type="term" value="F:DNA binding"/>
    <property type="evidence" value="ECO:0007669"/>
    <property type="project" value="UniProtKB-KW"/>
</dbReference>
<dbReference type="AlphaFoldDB" id="A6FZF4"/>
<dbReference type="RefSeq" id="WP_006969853.1">
    <property type="nucleotide sequence ID" value="NZ_ABCS01000006.1"/>
</dbReference>
<gene>
    <name evidence="8" type="ORF">PPSIR1_25701</name>
</gene>
<evidence type="ECO:0000259" key="7">
    <source>
        <dbReference type="Pfam" id="PF08281"/>
    </source>
</evidence>
<name>A6FZF4_9BACT</name>
<dbReference type="PANTHER" id="PTHR43133">
    <property type="entry name" value="RNA POLYMERASE ECF-TYPE SIGMA FACTO"/>
    <property type="match status" value="1"/>
</dbReference>
<keyword evidence="4" id="KW-0238">DNA-binding</keyword>
<dbReference type="InterPro" id="IPR013249">
    <property type="entry name" value="RNA_pol_sigma70_r4_t2"/>
</dbReference>
<accession>A6FZF4</accession>
<dbReference type="InterPro" id="IPR013324">
    <property type="entry name" value="RNA_pol_sigma_r3/r4-like"/>
</dbReference>
<dbReference type="Pfam" id="PF04542">
    <property type="entry name" value="Sigma70_r2"/>
    <property type="match status" value="1"/>
</dbReference>
<evidence type="ECO:0000256" key="1">
    <source>
        <dbReference type="ARBA" id="ARBA00010641"/>
    </source>
</evidence>